<dbReference type="EMBL" id="JARJLG010000149">
    <property type="protein sequence ID" value="KAJ7736378.1"/>
    <property type="molecule type" value="Genomic_DNA"/>
</dbReference>
<keyword evidence="2" id="KW-1185">Reference proteome</keyword>
<feature type="non-terminal residue" evidence="1">
    <location>
        <position position="53"/>
    </location>
</feature>
<evidence type="ECO:0000313" key="1">
    <source>
        <dbReference type="EMBL" id="KAJ7736378.1"/>
    </source>
</evidence>
<dbReference type="InterPro" id="IPR041078">
    <property type="entry name" value="Plavaka"/>
</dbReference>
<name>A0AAD7I6V3_9AGAR</name>
<gene>
    <name evidence="1" type="ORF">DFH07DRAFT_693660</name>
</gene>
<reference evidence="1" key="1">
    <citation type="submission" date="2023-03" db="EMBL/GenBank/DDBJ databases">
        <title>Massive genome expansion in bonnet fungi (Mycena s.s.) driven by repeated elements and novel gene families across ecological guilds.</title>
        <authorList>
            <consortium name="Lawrence Berkeley National Laboratory"/>
            <person name="Harder C.B."/>
            <person name="Miyauchi S."/>
            <person name="Viragh M."/>
            <person name="Kuo A."/>
            <person name="Thoen E."/>
            <person name="Andreopoulos B."/>
            <person name="Lu D."/>
            <person name="Skrede I."/>
            <person name="Drula E."/>
            <person name="Henrissat B."/>
            <person name="Morin E."/>
            <person name="Kohler A."/>
            <person name="Barry K."/>
            <person name="LaButti K."/>
            <person name="Morin E."/>
            <person name="Salamov A."/>
            <person name="Lipzen A."/>
            <person name="Mereny Z."/>
            <person name="Hegedus B."/>
            <person name="Baldrian P."/>
            <person name="Stursova M."/>
            <person name="Weitz H."/>
            <person name="Taylor A."/>
            <person name="Grigoriev I.V."/>
            <person name="Nagy L.G."/>
            <person name="Martin F."/>
            <person name="Kauserud H."/>
        </authorList>
    </citation>
    <scope>NUCLEOTIDE SEQUENCE</scope>
    <source>
        <strain evidence="1">CBHHK188m</strain>
    </source>
</reference>
<feature type="non-terminal residue" evidence="1">
    <location>
        <position position="1"/>
    </location>
</feature>
<evidence type="ECO:0000313" key="2">
    <source>
        <dbReference type="Proteomes" id="UP001215280"/>
    </source>
</evidence>
<sequence length="53" mass="5689">LILRPLIDAGNNGMEVVGGDGKVRLVFLILASYVADYPEQCLVGCSKYGTCQK</sequence>
<protein>
    <submittedName>
        <fullName evidence="1">Uncharacterized protein</fullName>
    </submittedName>
</protein>
<accession>A0AAD7I6V3</accession>
<dbReference type="Proteomes" id="UP001215280">
    <property type="component" value="Unassembled WGS sequence"/>
</dbReference>
<dbReference type="Pfam" id="PF18759">
    <property type="entry name" value="Plavaka"/>
    <property type="match status" value="1"/>
</dbReference>
<comment type="caution">
    <text evidence="1">The sequence shown here is derived from an EMBL/GenBank/DDBJ whole genome shotgun (WGS) entry which is preliminary data.</text>
</comment>
<proteinExistence type="predicted"/>
<organism evidence="1 2">
    <name type="scientific">Mycena maculata</name>
    <dbReference type="NCBI Taxonomy" id="230809"/>
    <lineage>
        <taxon>Eukaryota</taxon>
        <taxon>Fungi</taxon>
        <taxon>Dikarya</taxon>
        <taxon>Basidiomycota</taxon>
        <taxon>Agaricomycotina</taxon>
        <taxon>Agaricomycetes</taxon>
        <taxon>Agaricomycetidae</taxon>
        <taxon>Agaricales</taxon>
        <taxon>Marasmiineae</taxon>
        <taxon>Mycenaceae</taxon>
        <taxon>Mycena</taxon>
    </lineage>
</organism>
<dbReference type="AlphaFoldDB" id="A0AAD7I6V3"/>